<comment type="cofactor">
    <cofactor evidence="1">
        <name>[4Fe-4S] cluster</name>
        <dbReference type="ChEBI" id="CHEBI:49883"/>
    </cofactor>
</comment>
<keyword evidence="11" id="KW-1185">Reference proteome</keyword>
<dbReference type="Pfam" id="PF00730">
    <property type="entry name" value="HhH-GPD"/>
    <property type="match status" value="1"/>
</dbReference>
<dbReference type="RefSeq" id="WP_011848763.1">
    <property type="nucleotide sequence ID" value="NC_009073.1"/>
</dbReference>
<proteinExistence type="predicted"/>
<keyword evidence="5" id="KW-0378">Hydrolase</keyword>
<dbReference type="AlphaFoldDB" id="A3MS89"/>
<evidence type="ECO:0000256" key="7">
    <source>
        <dbReference type="ARBA" id="ARBA00023014"/>
    </source>
</evidence>
<dbReference type="Gene3D" id="1.10.340.30">
    <property type="entry name" value="Hypothetical protein, domain 2"/>
    <property type="match status" value="1"/>
</dbReference>
<dbReference type="InterPro" id="IPR003651">
    <property type="entry name" value="Endonuclease3_FeS-loop_motif"/>
</dbReference>
<accession>A3MS89</accession>
<dbReference type="GO" id="GO:0019104">
    <property type="term" value="F:DNA N-glycosylase activity"/>
    <property type="evidence" value="ECO:0007669"/>
    <property type="project" value="TreeGrafter"/>
</dbReference>
<dbReference type="EMBL" id="CP000561">
    <property type="protein sequence ID" value="ABO07506.1"/>
    <property type="molecule type" value="Genomic_DNA"/>
</dbReference>
<dbReference type="STRING" id="410359.Pcal_0066"/>
<keyword evidence="3" id="KW-0479">Metal-binding</keyword>
<keyword evidence="8" id="KW-0326">Glycosidase</keyword>
<name>A3MS89_PYRCJ</name>
<dbReference type="SUPFAM" id="SSF48150">
    <property type="entry name" value="DNA-glycosylase"/>
    <property type="match status" value="1"/>
</dbReference>
<organism evidence="10 11">
    <name type="scientific">Pyrobaculum calidifontis (strain DSM 21063 / JCM 11548 / VA1)</name>
    <dbReference type="NCBI Taxonomy" id="410359"/>
    <lineage>
        <taxon>Archaea</taxon>
        <taxon>Thermoproteota</taxon>
        <taxon>Thermoprotei</taxon>
        <taxon>Thermoproteales</taxon>
        <taxon>Thermoproteaceae</taxon>
        <taxon>Pyrobaculum</taxon>
    </lineage>
</organism>
<dbReference type="KEGG" id="pcl:Pcal_0066"/>
<dbReference type="SMART" id="SM00478">
    <property type="entry name" value="ENDO3c"/>
    <property type="match status" value="1"/>
</dbReference>
<evidence type="ECO:0000313" key="11">
    <source>
        <dbReference type="Proteomes" id="UP000001431"/>
    </source>
</evidence>
<protein>
    <submittedName>
        <fullName evidence="10">HhH-GPD family protein</fullName>
    </submittedName>
</protein>
<evidence type="ECO:0000256" key="6">
    <source>
        <dbReference type="ARBA" id="ARBA00023004"/>
    </source>
</evidence>
<dbReference type="InterPro" id="IPR011257">
    <property type="entry name" value="DNA_glycosylase"/>
</dbReference>
<dbReference type="GeneID" id="4909335"/>
<keyword evidence="6" id="KW-0408">Iron</keyword>
<dbReference type="CDD" id="cd00056">
    <property type="entry name" value="ENDO3c"/>
    <property type="match status" value="1"/>
</dbReference>
<sequence>MDLGEFIDAVDKTVELRLNEFIAPVVWRRGGNLFEMAVAVVLSQNTSDRNAFKAYDQLKRRLGEITPEAVLQLSEDELAELIKPAGMYRIRARNIRALADAFIRHKVTPEKLREMGPVEARKFLLSLPGVGEKTADVILVNLGLPAFPVDTHIRRIAKRWGIVGNHGEISRRFMEAVPPEKYLEVHLKLIQFGRDICTARAPKCHICPIGSKCPSYTRR</sequence>
<dbReference type="GO" id="GO:0006285">
    <property type="term" value="P:base-excision repair, AP site formation"/>
    <property type="evidence" value="ECO:0007669"/>
    <property type="project" value="TreeGrafter"/>
</dbReference>
<dbReference type="InterPro" id="IPR023170">
    <property type="entry name" value="HhH_base_excis_C"/>
</dbReference>
<dbReference type="Gene3D" id="1.10.1670.10">
    <property type="entry name" value="Helix-hairpin-Helix base-excision DNA repair enzymes (C-terminal)"/>
    <property type="match status" value="1"/>
</dbReference>
<evidence type="ECO:0000256" key="2">
    <source>
        <dbReference type="ARBA" id="ARBA00022485"/>
    </source>
</evidence>
<evidence type="ECO:0000259" key="9">
    <source>
        <dbReference type="SMART" id="SM00478"/>
    </source>
</evidence>
<keyword evidence="4" id="KW-0227">DNA damage</keyword>
<dbReference type="SMART" id="SM00525">
    <property type="entry name" value="FES"/>
    <property type="match status" value="1"/>
</dbReference>
<dbReference type="eggNOG" id="arCOG00459">
    <property type="taxonomic scope" value="Archaea"/>
</dbReference>
<dbReference type="Proteomes" id="UP000001431">
    <property type="component" value="Chromosome"/>
</dbReference>
<feature type="domain" description="HhH-GPD" evidence="9">
    <location>
        <begin position="42"/>
        <end position="195"/>
    </location>
</feature>
<evidence type="ECO:0000256" key="8">
    <source>
        <dbReference type="ARBA" id="ARBA00023295"/>
    </source>
</evidence>
<gene>
    <name evidence="10" type="ordered locus">Pcal_0066</name>
</gene>
<keyword evidence="2" id="KW-0004">4Fe-4S</keyword>
<evidence type="ECO:0000256" key="1">
    <source>
        <dbReference type="ARBA" id="ARBA00001966"/>
    </source>
</evidence>
<evidence type="ECO:0000256" key="3">
    <source>
        <dbReference type="ARBA" id="ARBA00022723"/>
    </source>
</evidence>
<dbReference type="OrthoDB" id="19248at2157"/>
<keyword evidence="7" id="KW-0411">Iron-sulfur</keyword>
<dbReference type="PIRSF" id="PIRSF001435">
    <property type="entry name" value="Nth"/>
    <property type="match status" value="1"/>
</dbReference>
<dbReference type="PANTHER" id="PTHR10359">
    <property type="entry name" value="A/G-SPECIFIC ADENINE GLYCOSYLASE/ENDONUCLEASE III"/>
    <property type="match status" value="1"/>
</dbReference>
<dbReference type="GO" id="GO:0046872">
    <property type="term" value="F:metal ion binding"/>
    <property type="evidence" value="ECO:0007669"/>
    <property type="project" value="UniProtKB-KW"/>
</dbReference>
<evidence type="ECO:0000313" key="10">
    <source>
        <dbReference type="EMBL" id="ABO07506.1"/>
    </source>
</evidence>
<dbReference type="HOGENOM" id="CLU_012862_3_4_2"/>
<dbReference type="InterPro" id="IPR003265">
    <property type="entry name" value="HhH-GPD_domain"/>
</dbReference>
<evidence type="ECO:0000256" key="4">
    <source>
        <dbReference type="ARBA" id="ARBA00022763"/>
    </source>
</evidence>
<dbReference type="GO" id="GO:0051539">
    <property type="term" value="F:4 iron, 4 sulfur cluster binding"/>
    <property type="evidence" value="ECO:0007669"/>
    <property type="project" value="UniProtKB-KW"/>
</dbReference>
<evidence type="ECO:0000256" key="5">
    <source>
        <dbReference type="ARBA" id="ARBA00022801"/>
    </source>
</evidence>
<reference evidence="10" key="1">
    <citation type="submission" date="2007-02" db="EMBL/GenBank/DDBJ databases">
        <title>Complete sequence of Pyrobaculum calidifontis JCM 11548.</title>
        <authorList>
            <consortium name="US DOE Joint Genome Institute"/>
            <person name="Copeland A."/>
            <person name="Lucas S."/>
            <person name="Lapidus A."/>
            <person name="Barry K."/>
            <person name="Glavina del Rio T."/>
            <person name="Dalin E."/>
            <person name="Tice H."/>
            <person name="Pitluck S."/>
            <person name="Chain P."/>
            <person name="Malfatti S."/>
            <person name="Shin M."/>
            <person name="Vergez L."/>
            <person name="Schmutz J."/>
            <person name="Larimer F."/>
            <person name="Land M."/>
            <person name="Hauser L."/>
            <person name="Kyrpides N."/>
            <person name="Mikhailova N."/>
            <person name="Cozen A.E."/>
            <person name="Fitz-Gibbon S.T."/>
            <person name="House C.H."/>
            <person name="Saltikov C."/>
            <person name="Lowe T.M."/>
            <person name="Richardson P."/>
        </authorList>
    </citation>
    <scope>NUCLEOTIDE SEQUENCE [LARGE SCALE GENOMIC DNA]</scope>
    <source>
        <strain evidence="10">JCM 11548</strain>
    </source>
</reference>
<dbReference type="PANTHER" id="PTHR10359:SF18">
    <property type="entry name" value="ENDONUCLEASE III"/>
    <property type="match status" value="1"/>
</dbReference>